<dbReference type="InterPro" id="IPR003593">
    <property type="entry name" value="AAA+_ATPase"/>
</dbReference>
<evidence type="ECO:0000256" key="4">
    <source>
        <dbReference type="ARBA" id="ARBA00040480"/>
    </source>
</evidence>
<name>A0A849AGC3_9ACTN</name>
<keyword evidence="2" id="KW-0067">ATP-binding</keyword>
<dbReference type="Gene3D" id="3.40.50.300">
    <property type="entry name" value="P-loop containing nucleotide triphosphate hydrolases"/>
    <property type="match status" value="1"/>
</dbReference>
<evidence type="ECO:0000256" key="3">
    <source>
        <dbReference type="ARBA" id="ARBA00038088"/>
    </source>
</evidence>
<dbReference type="InterPro" id="IPR003959">
    <property type="entry name" value="ATPase_AAA_core"/>
</dbReference>
<evidence type="ECO:0000256" key="1">
    <source>
        <dbReference type="ARBA" id="ARBA00022741"/>
    </source>
</evidence>
<dbReference type="Pfam" id="PF00004">
    <property type="entry name" value="AAA"/>
    <property type="match status" value="1"/>
</dbReference>
<organism evidence="7 8">
    <name type="scientific">Nakamurella aerolata</name>
    <dbReference type="NCBI Taxonomy" id="1656892"/>
    <lineage>
        <taxon>Bacteria</taxon>
        <taxon>Bacillati</taxon>
        <taxon>Actinomycetota</taxon>
        <taxon>Actinomycetes</taxon>
        <taxon>Nakamurellales</taxon>
        <taxon>Nakamurellaceae</taxon>
        <taxon>Nakamurella</taxon>
    </lineage>
</organism>
<dbReference type="SMART" id="SM00382">
    <property type="entry name" value="AAA"/>
    <property type="match status" value="1"/>
</dbReference>
<dbReference type="EMBL" id="JABEND010000004">
    <property type="protein sequence ID" value="NNG35882.1"/>
    <property type="molecule type" value="Genomic_DNA"/>
</dbReference>
<dbReference type="Gene3D" id="1.10.8.60">
    <property type="match status" value="1"/>
</dbReference>
<dbReference type="AlphaFoldDB" id="A0A849AGC3"/>
<comment type="caution">
    <text evidence="7">The sequence shown here is derived from an EMBL/GenBank/DDBJ whole genome shotgun (WGS) entry which is preliminary data.</text>
</comment>
<keyword evidence="1" id="KW-0547">Nucleotide-binding</keyword>
<feature type="compositionally biased region" description="Low complexity" evidence="5">
    <location>
        <begin position="17"/>
        <end position="33"/>
    </location>
</feature>
<dbReference type="PANTHER" id="PTHR42960:SF1">
    <property type="entry name" value="YCF46 PROTEIN"/>
    <property type="match status" value="1"/>
</dbReference>
<keyword evidence="8" id="KW-1185">Reference proteome</keyword>
<dbReference type="GO" id="GO:0005524">
    <property type="term" value="F:ATP binding"/>
    <property type="evidence" value="ECO:0007669"/>
    <property type="project" value="UniProtKB-KW"/>
</dbReference>
<comment type="similarity">
    <text evidence="3">Belongs to the AAA ATPase family. Highly divergent.</text>
</comment>
<dbReference type="InterPro" id="IPR052381">
    <property type="entry name" value="AAA_domain_protein"/>
</dbReference>
<proteinExistence type="inferred from homology"/>
<dbReference type="PANTHER" id="PTHR42960">
    <property type="entry name" value="YCF46 PROTEIN"/>
    <property type="match status" value="1"/>
</dbReference>
<evidence type="ECO:0000313" key="8">
    <source>
        <dbReference type="Proteomes" id="UP000562984"/>
    </source>
</evidence>
<dbReference type="InterPro" id="IPR027417">
    <property type="entry name" value="P-loop_NTPase"/>
</dbReference>
<accession>A0A849AGC3</accession>
<feature type="domain" description="AAA+ ATPase" evidence="6">
    <location>
        <begin position="345"/>
        <end position="481"/>
    </location>
</feature>
<protein>
    <recommendedName>
        <fullName evidence="4">Uncharacterized AAA domain-containing protein ycf46</fullName>
    </recommendedName>
</protein>
<evidence type="ECO:0000313" key="7">
    <source>
        <dbReference type="EMBL" id="NNG35882.1"/>
    </source>
</evidence>
<dbReference type="GO" id="GO:0016887">
    <property type="term" value="F:ATP hydrolysis activity"/>
    <property type="evidence" value="ECO:0007669"/>
    <property type="project" value="InterPro"/>
</dbReference>
<dbReference type="InterPro" id="IPR041569">
    <property type="entry name" value="AAA_lid_3"/>
</dbReference>
<dbReference type="Proteomes" id="UP000562984">
    <property type="component" value="Unassembled WGS sequence"/>
</dbReference>
<evidence type="ECO:0000256" key="5">
    <source>
        <dbReference type="SAM" id="MobiDB-lite"/>
    </source>
</evidence>
<feature type="region of interest" description="Disordered" evidence="5">
    <location>
        <begin position="1"/>
        <end position="68"/>
    </location>
</feature>
<reference evidence="7 8" key="1">
    <citation type="submission" date="2020-05" db="EMBL/GenBank/DDBJ databases">
        <title>Nakamurella sp. DB0629 isolated from air conditioner.</title>
        <authorList>
            <person name="Kim D.H."/>
            <person name="Kim D.-U."/>
        </authorList>
    </citation>
    <scope>NUCLEOTIDE SEQUENCE [LARGE SCALE GENOMIC DNA]</scope>
    <source>
        <strain evidence="7 8">DB0629</strain>
    </source>
</reference>
<dbReference type="Pfam" id="PF17862">
    <property type="entry name" value="AAA_lid_3"/>
    <property type="match status" value="1"/>
</dbReference>
<feature type="region of interest" description="Disordered" evidence="5">
    <location>
        <begin position="585"/>
        <end position="618"/>
    </location>
</feature>
<evidence type="ECO:0000256" key="2">
    <source>
        <dbReference type="ARBA" id="ARBA00022840"/>
    </source>
</evidence>
<dbReference type="RefSeq" id="WP_171199571.1">
    <property type="nucleotide sequence ID" value="NZ_JABEND010000004.1"/>
</dbReference>
<feature type="compositionally biased region" description="Low complexity" evidence="5">
    <location>
        <begin position="48"/>
        <end position="67"/>
    </location>
</feature>
<gene>
    <name evidence="7" type="ORF">HKD39_09195</name>
</gene>
<dbReference type="SUPFAM" id="SSF52540">
    <property type="entry name" value="P-loop containing nucleoside triphosphate hydrolases"/>
    <property type="match status" value="2"/>
</dbReference>
<sequence length="618" mass="65052">MTDSPADRTPASPGSNAAAPDSRAAAKTGAAKTDAAKADPSNAEETKTAAAKAGAANTGAAKAGAAKTGDDPVFAAELRRLIRARFPLLGITTAEETRVLADIAEVVGDPRQVSPPRQVWVWTTSSGFGKLGQPGNPDTRTPHAALTAAAGLTMPSVVVMFDLHPWLGSANVPPDTQLIRALKDTVRFFADGAVPRTLILVSPVAALPADLESLLTVVDYPLPDEQYLREMLRRMVSKNTSSGALDADLSDDAVEVLAKAALGLTAFEAENAFARAMVDDGKLTTDDVKVVSDEKAQIIRKSGVLEMVNSGVKLDDIGGLANLKTWLTKRNGSWLDEARAYGLPAPKGVLMTGVPGCGKSLTAKAMSSAWNLPLVRLDIGRVFGGLVGASEQNMRTAIRTAEAIAPCVLWIDEIEKGFASGASGSGDSGTSARVFGTFLSWLQEKTAPVFVMATANSIELLPPEFLRKGRFDEIFFIDLPTASERIDIFRVHLAARLKAGPALGDLELSDELLASLAAATEGFSGAEIEQAVISACFDAFNERRTLQPDDLLREIDNTVPLSVTQAESIAALRDWADVRAVAASGAQDREGYTLPAPEGAPAPDDPQAHQRGGRPVQA</sequence>
<dbReference type="CDD" id="cd19507">
    <property type="entry name" value="RecA-like_Ycf46-like"/>
    <property type="match status" value="1"/>
</dbReference>
<evidence type="ECO:0000259" key="6">
    <source>
        <dbReference type="SMART" id="SM00382"/>
    </source>
</evidence>